<dbReference type="EMBL" id="CP014229">
    <property type="protein sequence ID" value="AMD90511.1"/>
    <property type="molecule type" value="Genomic_DNA"/>
</dbReference>
<evidence type="ECO:0000259" key="7">
    <source>
        <dbReference type="Pfam" id="PF04893"/>
    </source>
</evidence>
<feature type="domain" description="Zinc finger/thioredoxin putative" evidence="8">
    <location>
        <begin position="1"/>
        <end position="35"/>
    </location>
</feature>
<feature type="transmembrane region" description="Helical" evidence="6">
    <location>
        <begin position="249"/>
        <end position="274"/>
    </location>
</feature>
<evidence type="ECO:0000256" key="5">
    <source>
        <dbReference type="SAM" id="MobiDB-lite"/>
    </source>
</evidence>
<evidence type="ECO:0000256" key="3">
    <source>
        <dbReference type="ARBA" id="ARBA00022989"/>
    </source>
</evidence>
<proteinExistence type="predicted"/>
<protein>
    <recommendedName>
        <fullName evidence="11">Yip1 domain-containing protein</fullName>
    </recommendedName>
</protein>
<keyword evidence="3 6" id="KW-1133">Transmembrane helix</keyword>
<evidence type="ECO:0008006" key="11">
    <source>
        <dbReference type="Google" id="ProtNLM"/>
    </source>
</evidence>
<dbReference type="KEGG" id="dfi:AXF13_10490"/>
<accession>A0A109W4J4</accession>
<dbReference type="Proteomes" id="UP000069241">
    <property type="component" value="Chromosome"/>
</dbReference>
<dbReference type="RefSeq" id="WP_062253121.1">
    <property type="nucleotide sequence ID" value="NZ_CP014229.1"/>
</dbReference>
<organism evidence="9 10">
    <name type="scientific">Desulfovibrio fairfieldensis</name>
    <dbReference type="NCBI Taxonomy" id="44742"/>
    <lineage>
        <taxon>Bacteria</taxon>
        <taxon>Pseudomonadati</taxon>
        <taxon>Thermodesulfobacteriota</taxon>
        <taxon>Desulfovibrionia</taxon>
        <taxon>Desulfovibrionales</taxon>
        <taxon>Desulfovibrionaceae</taxon>
        <taxon>Desulfovibrio</taxon>
    </lineage>
</organism>
<dbReference type="AlphaFoldDB" id="A0A109W4J4"/>
<dbReference type="Pfam" id="PF04893">
    <property type="entry name" value="Yip1"/>
    <property type="match status" value="1"/>
</dbReference>
<keyword evidence="4 6" id="KW-0472">Membrane</keyword>
<keyword evidence="10" id="KW-1185">Reference proteome</keyword>
<evidence type="ECO:0000256" key="1">
    <source>
        <dbReference type="ARBA" id="ARBA00004141"/>
    </source>
</evidence>
<comment type="subcellular location">
    <subcellularLocation>
        <location evidence="1">Membrane</location>
        <topology evidence="1">Multi-pass membrane protein</topology>
    </subcellularLocation>
</comment>
<evidence type="ECO:0000259" key="8">
    <source>
        <dbReference type="Pfam" id="PF13717"/>
    </source>
</evidence>
<feature type="transmembrane region" description="Helical" evidence="6">
    <location>
        <begin position="332"/>
        <end position="353"/>
    </location>
</feature>
<evidence type="ECO:0000313" key="9">
    <source>
        <dbReference type="EMBL" id="AMD90511.1"/>
    </source>
</evidence>
<dbReference type="InterPro" id="IPR011723">
    <property type="entry name" value="Znf/thioredoxin_put"/>
</dbReference>
<dbReference type="Pfam" id="PF13717">
    <property type="entry name" value="Zn_ribbon_4"/>
    <property type="match status" value="1"/>
</dbReference>
<evidence type="ECO:0000256" key="2">
    <source>
        <dbReference type="ARBA" id="ARBA00022692"/>
    </source>
</evidence>
<gene>
    <name evidence="9" type="ORF">AXF13_10490</name>
</gene>
<feature type="compositionally biased region" description="Basic and acidic residues" evidence="5">
    <location>
        <begin position="129"/>
        <end position="152"/>
    </location>
</feature>
<feature type="transmembrane region" description="Helical" evidence="6">
    <location>
        <begin position="294"/>
        <end position="320"/>
    </location>
</feature>
<name>A0A109W4J4_9BACT</name>
<reference evidence="10" key="1">
    <citation type="submission" date="2016-02" db="EMBL/GenBank/DDBJ databases">
        <authorList>
            <person name="Holder M.E."/>
            <person name="Ajami N.J."/>
            <person name="Petrosino J.F."/>
        </authorList>
    </citation>
    <scope>NUCLEOTIDE SEQUENCE [LARGE SCALE GENOMIC DNA]</scope>
    <source>
        <strain evidence="10">CCUG 45958</strain>
    </source>
</reference>
<sequence length="355" mass="38820">MNITCPQCGFSRELPADRLPARAVIATCPKCACRFRFSPEDGVLETLDAPAPRDGTTAGSAGQDDPLPPGAIVPGRQVREEEPERAASEAEGKRREPRSEDGGAFADRPDAAPEQEEEEDIRRTASRAYAREAARLREPERDADPHAEHDYEANPWETAPGHDGWLASFYQTVMRVMFAAPRFFGSLNPEAPQLRALCFYLIICVVQTVVERFWGGILLAIMAPSAATDPQLEKMLALLAPQSNLAMTLLLRTAMLVLQLYVFSGLTHLAYRFVAPDRASFPLVFQVMVYSSAPALLCVIPALGSLAGMVWGLACMAVGCRAALRLNWPQTLLGFVPVCMVMGPMILQLLYAVQS</sequence>
<dbReference type="InterPro" id="IPR006977">
    <property type="entry name" value="Yip1_dom"/>
</dbReference>
<evidence type="ECO:0000256" key="4">
    <source>
        <dbReference type="ARBA" id="ARBA00023136"/>
    </source>
</evidence>
<feature type="compositionally biased region" description="Basic and acidic residues" evidence="5">
    <location>
        <begin position="77"/>
        <end position="111"/>
    </location>
</feature>
<feature type="domain" description="Yip1" evidence="7">
    <location>
        <begin position="182"/>
        <end position="343"/>
    </location>
</feature>
<feature type="region of interest" description="Disordered" evidence="5">
    <location>
        <begin position="45"/>
        <end position="157"/>
    </location>
</feature>
<dbReference type="STRING" id="44742.AXF13_10490"/>
<keyword evidence="2 6" id="KW-0812">Transmembrane</keyword>
<evidence type="ECO:0000256" key="6">
    <source>
        <dbReference type="SAM" id="Phobius"/>
    </source>
</evidence>
<dbReference type="GO" id="GO:0016020">
    <property type="term" value="C:membrane"/>
    <property type="evidence" value="ECO:0007669"/>
    <property type="project" value="UniProtKB-SubCell"/>
</dbReference>
<evidence type="ECO:0000313" key="10">
    <source>
        <dbReference type="Proteomes" id="UP000069241"/>
    </source>
</evidence>